<evidence type="ECO:0000256" key="4">
    <source>
        <dbReference type="SAM" id="MobiDB-lite"/>
    </source>
</evidence>
<feature type="repeat" description="RCC1" evidence="2">
    <location>
        <begin position="398"/>
        <end position="458"/>
    </location>
</feature>
<feature type="domain" description="BTB" evidence="5">
    <location>
        <begin position="926"/>
        <end position="1000"/>
    </location>
</feature>
<evidence type="ECO:0000256" key="1">
    <source>
        <dbReference type="ARBA" id="ARBA00022737"/>
    </source>
</evidence>
<dbReference type="Pfam" id="PF13540">
    <property type="entry name" value="RCC1_2"/>
    <property type="match status" value="1"/>
</dbReference>
<dbReference type="Gene3D" id="2.130.10.30">
    <property type="entry name" value="Regulator of chromosome condensation 1/beta-lactamase-inhibitor protein II"/>
    <property type="match status" value="1"/>
</dbReference>
<dbReference type="AlphaFoldDB" id="A0A6A6HPA9"/>
<dbReference type="PROSITE" id="PS50012">
    <property type="entry name" value="RCC1_3"/>
    <property type="match status" value="2"/>
</dbReference>
<dbReference type="SMART" id="SM00248">
    <property type="entry name" value="ANK"/>
    <property type="match status" value="2"/>
</dbReference>
<dbReference type="PANTHER" id="PTHR22872:SF2">
    <property type="entry name" value="INHIBITOR OF BRUTON TYROSINE KINASE"/>
    <property type="match status" value="1"/>
</dbReference>
<dbReference type="InterPro" id="IPR051625">
    <property type="entry name" value="Signaling_Regulatory_Domain"/>
</dbReference>
<dbReference type="InterPro" id="IPR011333">
    <property type="entry name" value="SKP1/BTB/POZ_sf"/>
</dbReference>
<feature type="coiled-coil region" evidence="3">
    <location>
        <begin position="750"/>
        <end position="777"/>
    </location>
</feature>
<dbReference type="PROSITE" id="PS50097">
    <property type="entry name" value="BTB"/>
    <property type="match status" value="1"/>
</dbReference>
<keyword evidence="7" id="KW-1185">Reference proteome</keyword>
<evidence type="ECO:0000256" key="3">
    <source>
        <dbReference type="SAM" id="Coils"/>
    </source>
</evidence>
<dbReference type="OrthoDB" id="1893551at2759"/>
<dbReference type="Pfam" id="PF12796">
    <property type="entry name" value="Ank_2"/>
    <property type="match status" value="1"/>
</dbReference>
<dbReference type="InterPro" id="IPR000408">
    <property type="entry name" value="Reg_chr_condens"/>
</dbReference>
<dbReference type="EMBL" id="ML991772">
    <property type="protein sequence ID" value="KAF2239628.1"/>
    <property type="molecule type" value="Genomic_DNA"/>
</dbReference>
<keyword evidence="1" id="KW-0677">Repeat</keyword>
<evidence type="ECO:0000313" key="6">
    <source>
        <dbReference type="EMBL" id="KAF2239628.1"/>
    </source>
</evidence>
<evidence type="ECO:0000313" key="7">
    <source>
        <dbReference type="Proteomes" id="UP000800092"/>
    </source>
</evidence>
<dbReference type="InterPro" id="IPR036770">
    <property type="entry name" value="Ankyrin_rpt-contain_sf"/>
</dbReference>
<dbReference type="SUPFAM" id="SSF48403">
    <property type="entry name" value="Ankyrin repeat"/>
    <property type="match status" value="1"/>
</dbReference>
<feature type="repeat" description="RCC1" evidence="2">
    <location>
        <begin position="344"/>
        <end position="397"/>
    </location>
</feature>
<dbReference type="Gene3D" id="1.25.40.20">
    <property type="entry name" value="Ankyrin repeat-containing domain"/>
    <property type="match status" value="1"/>
</dbReference>
<dbReference type="SMART" id="SM00225">
    <property type="entry name" value="BTB"/>
    <property type="match status" value="1"/>
</dbReference>
<evidence type="ECO:0000259" key="5">
    <source>
        <dbReference type="PROSITE" id="PS50097"/>
    </source>
</evidence>
<evidence type="ECO:0000256" key="2">
    <source>
        <dbReference type="PROSITE-ProRule" id="PRU00235"/>
    </source>
</evidence>
<dbReference type="Gene3D" id="3.30.710.10">
    <property type="entry name" value="Potassium Channel Kv1.1, Chain A"/>
    <property type="match status" value="2"/>
</dbReference>
<proteinExistence type="predicted"/>
<dbReference type="SUPFAM" id="SSF50985">
    <property type="entry name" value="RCC1/BLIP-II"/>
    <property type="match status" value="1"/>
</dbReference>
<feature type="region of interest" description="Disordered" evidence="4">
    <location>
        <begin position="198"/>
        <end position="222"/>
    </location>
</feature>
<keyword evidence="3" id="KW-0175">Coiled coil</keyword>
<dbReference type="InterPro" id="IPR000210">
    <property type="entry name" value="BTB/POZ_dom"/>
</dbReference>
<sequence length="1094" mass="120326">MRSLLWKTFYQDDVDSFRHLLETASYNVRDRAHAQKGHGSGQSIKSGAIIGSPVNYLATTPVATARTRKSGGDISHNSGGVINLTRADVNSKDANGLTLLHHAATGDSDQSLDFATALLQHPLTDLYVQDSENGWTALHRAFYFGNISIALAILNREAGDLLGHSASNASKTLIKIKDREGHGPFDVLGATVQDHRITTTSRAHRATSSSSEEDTNNEGGEGEACRGQALLLALNLQGDEVFTFGSNKNITLGFGDEDDRHFPERVTLRRPLHLLQRFYKESIKKEAKRWSTVDPAYSETLLAGTFPPKPAAELPAVIRSIPVVIQDVRMSKLHTAVLTTDPESNLYVCGHGPGGRLGTGSEITQFGFVCIEGGALAHKRVSAVALGHHHTLALSDDGETFSWGSNGFGQLGYALPNSPGRDDDPIQTLPRQIFGPLKREGVVGIAASRIHSVAFTASSLYTFGKNEGQLGIVDSDARSLTLQIIPRKVAASLFSSPIISASAIDRATVCLLDNHDVWVFANYGYAKLSFPLGAFSNYFLKDSFLATRYDTQPTVVKVVSGGDTICALSSAGEIYTVSITNNVEGPVSNTSTTNPSKIRSALSHPHKIWSPRKGYMRAKDVSVDQDGSIILTTEAGSAWRRIRRAKAKDASASGTGEYQPKDYKFSRIPSLTRVIAVRASGYGAYSAVRRDCDIVRSSIVVEDKTLWKDLLPLLPFYSLIESAPESDSEDENPPPRFWRGSRKTSDTVIIRQRILEISDLEKEILELTRQSANHSKSTYDITLGCTTSDVRIPVHSFLLCGRSKVISNGLAQFRHSGFFAIPDVLSIEYDKAGDALAKFTGIDFLSLVDFVLYLYTDTVVDFWHYTRRAPKLAFRYRQIRTELMKLASKLELPHLESAVRQMIEPRQSLNMDLERAFRDGLLEADGDVIVQLEDAEVRVQSALICQRCPFFEGLFNGRAGGRWLDDRRRTLNDASEAVAVDLKHIESDVFTLVLRHIYADTDEELFDDIVSDDFDAFLDLVIDVMGVANELMLDRLSQICQKVLGRYVTIRNVASFLNAVAPTAVSQFKDAGLEYLSLSLEAVLENAYALNFAI</sequence>
<organism evidence="6 7">
    <name type="scientific">Viridothelium virens</name>
    <name type="common">Speckled blister lichen</name>
    <name type="synonym">Trypethelium virens</name>
    <dbReference type="NCBI Taxonomy" id="1048519"/>
    <lineage>
        <taxon>Eukaryota</taxon>
        <taxon>Fungi</taxon>
        <taxon>Dikarya</taxon>
        <taxon>Ascomycota</taxon>
        <taxon>Pezizomycotina</taxon>
        <taxon>Dothideomycetes</taxon>
        <taxon>Dothideomycetes incertae sedis</taxon>
        <taxon>Trypetheliales</taxon>
        <taxon>Trypetheliaceae</taxon>
        <taxon>Viridothelium</taxon>
    </lineage>
</organism>
<reference evidence="6" key="1">
    <citation type="journal article" date="2020" name="Stud. Mycol.">
        <title>101 Dothideomycetes genomes: a test case for predicting lifestyles and emergence of pathogens.</title>
        <authorList>
            <person name="Haridas S."/>
            <person name="Albert R."/>
            <person name="Binder M."/>
            <person name="Bloem J."/>
            <person name="Labutti K."/>
            <person name="Salamov A."/>
            <person name="Andreopoulos B."/>
            <person name="Baker S."/>
            <person name="Barry K."/>
            <person name="Bills G."/>
            <person name="Bluhm B."/>
            <person name="Cannon C."/>
            <person name="Castanera R."/>
            <person name="Culley D."/>
            <person name="Daum C."/>
            <person name="Ezra D."/>
            <person name="Gonzalez J."/>
            <person name="Henrissat B."/>
            <person name="Kuo A."/>
            <person name="Liang C."/>
            <person name="Lipzen A."/>
            <person name="Lutzoni F."/>
            <person name="Magnuson J."/>
            <person name="Mondo S."/>
            <person name="Nolan M."/>
            <person name="Ohm R."/>
            <person name="Pangilinan J."/>
            <person name="Park H.-J."/>
            <person name="Ramirez L."/>
            <person name="Alfaro M."/>
            <person name="Sun H."/>
            <person name="Tritt A."/>
            <person name="Yoshinaga Y."/>
            <person name="Zwiers L.-H."/>
            <person name="Turgeon B."/>
            <person name="Goodwin S."/>
            <person name="Spatafora J."/>
            <person name="Crous P."/>
            <person name="Grigoriev I."/>
        </authorList>
    </citation>
    <scope>NUCLEOTIDE SEQUENCE</scope>
    <source>
        <strain evidence="6">Tuck. ex Michener</strain>
    </source>
</reference>
<gene>
    <name evidence="6" type="ORF">EV356DRAFT_105842</name>
</gene>
<dbReference type="SUPFAM" id="SSF54695">
    <property type="entry name" value="POZ domain"/>
    <property type="match status" value="1"/>
</dbReference>
<dbReference type="InterPro" id="IPR009091">
    <property type="entry name" value="RCC1/BLIP-II"/>
</dbReference>
<dbReference type="Proteomes" id="UP000800092">
    <property type="component" value="Unassembled WGS sequence"/>
</dbReference>
<dbReference type="PANTHER" id="PTHR22872">
    <property type="entry name" value="BTK-BINDING PROTEIN-RELATED"/>
    <property type="match status" value="1"/>
</dbReference>
<dbReference type="InterPro" id="IPR002110">
    <property type="entry name" value="Ankyrin_rpt"/>
</dbReference>
<protein>
    <submittedName>
        <fullName evidence="6">RCC1/BLIP-II</fullName>
    </submittedName>
</protein>
<feature type="compositionally biased region" description="Low complexity" evidence="4">
    <location>
        <begin position="198"/>
        <end position="210"/>
    </location>
</feature>
<name>A0A6A6HPA9_VIRVR</name>
<accession>A0A6A6HPA9</accession>